<reference evidence="2 3" key="1">
    <citation type="submission" date="2020-04" db="EMBL/GenBank/DDBJ databases">
        <title>Genome sequencing of novel species.</title>
        <authorList>
            <person name="Heo J."/>
            <person name="Kim S.-J."/>
            <person name="Kim J.-S."/>
            <person name="Hong S.-B."/>
            <person name="Kwon S.-W."/>
        </authorList>
    </citation>
    <scope>NUCLEOTIDE SEQUENCE [LARGE SCALE GENOMIC DNA]</scope>
    <source>
        <strain evidence="2 3">MFER-1</strain>
    </source>
</reference>
<protein>
    <submittedName>
        <fullName evidence="2">Oligosaccharide repeat unit polymerase</fullName>
    </submittedName>
</protein>
<name>A0A7Z2VPQ5_9BACL</name>
<keyword evidence="3" id="KW-1185">Reference proteome</keyword>
<feature type="transmembrane region" description="Helical" evidence="1">
    <location>
        <begin position="28"/>
        <end position="46"/>
    </location>
</feature>
<feature type="transmembrane region" description="Helical" evidence="1">
    <location>
        <begin position="227"/>
        <end position="243"/>
    </location>
</feature>
<feature type="transmembrane region" description="Helical" evidence="1">
    <location>
        <begin position="204"/>
        <end position="221"/>
    </location>
</feature>
<feature type="transmembrane region" description="Helical" evidence="1">
    <location>
        <begin position="366"/>
        <end position="383"/>
    </location>
</feature>
<dbReference type="EMBL" id="CP051680">
    <property type="protein sequence ID" value="QJD87206.1"/>
    <property type="molecule type" value="Genomic_DNA"/>
</dbReference>
<keyword evidence="1" id="KW-0472">Membrane</keyword>
<accession>A0A7Z2VPQ5</accession>
<organism evidence="2 3">
    <name type="scientific">Cohnella herbarum</name>
    <dbReference type="NCBI Taxonomy" id="2728023"/>
    <lineage>
        <taxon>Bacteria</taxon>
        <taxon>Bacillati</taxon>
        <taxon>Bacillota</taxon>
        <taxon>Bacilli</taxon>
        <taxon>Bacillales</taxon>
        <taxon>Paenibacillaceae</taxon>
        <taxon>Cohnella</taxon>
    </lineage>
</organism>
<evidence type="ECO:0000313" key="3">
    <source>
        <dbReference type="Proteomes" id="UP000502248"/>
    </source>
</evidence>
<dbReference type="AlphaFoldDB" id="A0A7Z2VPQ5"/>
<feature type="transmembrane region" description="Helical" evidence="1">
    <location>
        <begin position="418"/>
        <end position="437"/>
    </location>
</feature>
<dbReference type="Proteomes" id="UP000502248">
    <property type="component" value="Chromosome"/>
</dbReference>
<evidence type="ECO:0000313" key="2">
    <source>
        <dbReference type="EMBL" id="QJD87206.1"/>
    </source>
</evidence>
<feature type="transmembrane region" description="Helical" evidence="1">
    <location>
        <begin position="93"/>
        <end position="110"/>
    </location>
</feature>
<feature type="transmembrane region" description="Helical" evidence="1">
    <location>
        <begin position="252"/>
        <end position="270"/>
    </location>
</feature>
<feature type="transmembrane region" description="Helical" evidence="1">
    <location>
        <begin position="174"/>
        <end position="192"/>
    </location>
</feature>
<dbReference type="KEGG" id="cheb:HH215_31200"/>
<feature type="transmembrane region" description="Helical" evidence="1">
    <location>
        <begin position="58"/>
        <end position="78"/>
    </location>
</feature>
<keyword evidence="1" id="KW-0812">Transmembrane</keyword>
<gene>
    <name evidence="2" type="ORF">HH215_31200</name>
</gene>
<sequence>MLRVYGLICFTLTNAVFCYLYTDSVGSSLVLISFFLNLLCIAIGLNQSVRNKQLNLDTIIWVFVYMFFFLAPIVQINYAEYFPNSLPITKSDILRANSLLFLWNIIYLLFRRQSQVIKVSESTDNKAVLSFVNNYVRTGYFLAALSIATVTFARFKLGFFFGDADYSTLISNKSILLLVNISVQGAVFANWLFSFNTWKRKGNIANFIYVLVSSIIAIYQLSPFNTNRSYIGFCIIVIVYLYYSQKINPSRFLWIIFSGLLFIFPIMNNFRYGFQNFEMPSLYHLMFDQLTELHFDAYSNLIATFHYVNANGFAYGYQMLGVLFFFVPRNIWSGKPLSSGEAVGNFISTRFEMNFTNISNPIPSEFYINFGWFGIFLGAYLISKFVNRLESDAITDRYTHALIAGYLFVIYRGDLMNAFAYCFGTYVIMVIVPKAIFRLSKQSIPLQPVRRLHNG</sequence>
<feature type="transmembrane region" description="Helical" evidence="1">
    <location>
        <begin position="140"/>
        <end position="162"/>
    </location>
</feature>
<proteinExistence type="predicted"/>
<evidence type="ECO:0000256" key="1">
    <source>
        <dbReference type="SAM" id="Phobius"/>
    </source>
</evidence>
<keyword evidence="1" id="KW-1133">Transmembrane helix</keyword>